<feature type="non-terminal residue" evidence="1">
    <location>
        <position position="1"/>
    </location>
</feature>
<protein>
    <submittedName>
        <fullName evidence="1">Uncharacterized protein</fullName>
    </submittedName>
</protein>
<organism evidence="1 2">
    <name type="scientific">Streblomastix strix</name>
    <dbReference type="NCBI Taxonomy" id="222440"/>
    <lineage>
        <taxon>Eukaryota</taxon>
        <taxon>Metamonada</taxon>
        <taxon>Preaxostyla</taxon>
        <taxon>Oxymonadida</taxon>
        <taxon>Streblomastigidae</taxon>
        <taxon>Streblomastix</taxon>
    </lineage>
</organism>
<proteinExistence type="predicted"/>
<dbReference type="EMBL" id="SNRW01010359">
    <property type="protein sequence ID" value="KAA6376683.1"/>
    <property type="molecule type" value="Genomic_DNA"/>
</dbReference>
<evidence type="ECO:0000313" key="2">
    <source>
        <dbReference type="Proteomes" id="UP000324800"/>
    </source>
</evidence>
<name>A0A5J4V2K2_9EUKA</name>
<accession>A0A5J4V2K2</accession>
<sequence length="64" mass="7238">RVTLEDDNKLNDHVYGSRVVNDFYNKPDSLKAIYDYIGNEKNISLMIDSLKLECTEGATTRAGL</sequence>
<dbReference type="Proteomes" id="UP000324800">
    <property type="component" value="Unassembled WGS sequence"/>
</dbReference>
<comment type="caution">
    <text evidence="1">The sequence shown here is derived from an EMBL/GenBank/DDBJ whole genome shotgun (WGS) entry which is preliminary data.</text>
</comment>
<gene>
    <name evidence="1" type="ORF">EZS28_027789</name>
</gene>
<evidence type="ECO:0000313" key="1">
    <source>
        <dbReference type="EMBL" id="KAA6376683.1"/>
    </source>
</evidence>
<reference evidence="1 2" key="1">
    <citation type="submission" date="2019-03" db="EMBL/GenBank/DDBJ databases">
        <title>Single cell metagenomics reveals metabolic interactions within the superorganism composed of flagellate Streblomastix strix and complex community of Bacteroidetes bacteria on its surface.</title>
        <authorList>
            <person name="Treitli S.C."/>
            <person name="Kolisko M."/>
            <person name="Husnik F."/>
            <person name="Keeling P."/>
            <person name="Hampl V."/>
        </authorList>
    </citation>
    <scope>NUCLEOTIDE SEQUENCE [LARGE SCALE GENOMIC DNA]</scope>
    <source>
        <strain evidence="1">ST1C</strain>
    </source>
</reference>
<dbReference type="AlphaFoldDB" id="A0A5J4V2K2"/>